<comment type="caution">
    <text evidence="4">The sequence shown here is derived from an EMBL/GenBank/DDBJ whole genome shotgun (WGS) entry which is preliminary data.</text>
</comment>
<feature type="region of interest" description="Disordered" evidence="1">
    <location>
        <begin position="122"/>
        <end position="148"/>
    </location>
</feature>
<keyword evidence="2" id="KW-1133">Transmembrane helix</keyword>
<feature type="transmembrane region" description="Helical" evidence="2">
    <location>
        <begin position="153"/>
        <end position="171"/>
    </location>
</feature>
<accession>A0ABW4L3J4</accession>
<dbReference type="Proteomes" id="UP001597277">
    <property type="component" value="Unassembled WGS sequence"/>
</dbReference>
<keyword evidence="3" id="KW-0732">Signal</keyword>
<dbReference type="EMBL" id="JBHUEE010000002">
    <property type="protein sequence ID" value="MFD1717403.1"/>
    <property type="molecule type" value="Genomic_DNA"/>
</dbReference>
<organism evidence="4 5">
    <name type="scientific">Georgenia deserti</name>
    <dbReference type="NCBI Taxonomy" id="2093781"/>
    <lineage>
        <taxon>Bacteria</taxon>
        <taxon>Bacillati</taxon>
        <taxon>Actinomycetota</taxon>
        <taxon>Actinomycetes</taxon>
        <taxon>Micrococcales</taxon>
        <taxon>Bogoriellaceae</taxon>
        <taxon>Georgenia</taxon>
    </lineage>
</organism>
<evidence type="ECO:0000313" key="5">
    <source>
        <dbReference type="Proteomes" id="UP001597277"/>
    </source>
</evidence>
<gene>
    <name evidence="4" type="ORF">ACFSE6_06130</name>
</gene>
<feature type="signal peptide" evidence="3">
    <location>
        <begin position="1"/>
        <end position="24"/>
    </location>
</feature>
<feature type="chain" id="PRO_5045458258" evidence="3">
    <location>
        <begin position="25"/>
        <end position="178"/>
    </location>
</feature>
<protein>
    <submittedName>
        <fullName evidence="4">LPXTG cell wall anchor domain-containing protein</fullName>
    </submittedName>
</protein>
<evidence type="ECO:0000256" key="3">
    <source>
        <dbReference type="SAM" id="SignalP"/>
    </source>
</evidence>
<sequence length="178" mass="17804">MKRRALATTAATAGLVLVPTAALADYASSGSLQLSTTNPVVGEPFTATVETDEFDEVTLDIQGPDEVADEAIEIAGQASASSAVEDGSATFDVTINEAGSYTLTAQGPDGEEIDSVTVEVVPAGDSEDDGDDAGDEEDGGGLPDTGAGNSTPLIIGSATLLAAGAAVLVFARSQQKRV</sequence>
<keyword evidence="2" id="KW-0812">Transmembrane</keyword>
<feature type="compositionally biased region" description="Acidic residues" evidence="1">
    <location>
        <begin position="125"/>
        <end position="139"/>
    </location>
</feature>
<evidence type="ECO:0000256" key="1">
    <source>
        <dbReference type="SAM" id="MobiDB-lite"/>
    </source>
</evidence>
<dbReference type="NCBIfam" id="TIGR01167">
    <property type="entry name" value="LPXTG_anchor"/>
    <property type="match status" value="1"/>
</dbReference>
<proteinExistence type="predicted"/>
<evidence type="ECO:0000256" key="2">
    <source>
        <dbReference type="SAM" id="Phobius"/>
    </source>
</evidence>
<evidence type="ECO:0000313" key="4">
    <source>
        <dbReference type="EMBL" id="MFD1717403.1"/>
    </source>
</evidence>
<keyword evidence="2" id="KW-0472">Membrane</keyword>
<keyword evidence="5" id="KW-1185">Reference proteome</keyword>
<reference evidence="5" key="1">
    <citation type="journal article" date="2019" name="Int. J. Syst. Evol. Microbiol.">
        <title>The Global Catalogue of Microorganisms (GCM) 10K type strain sequencing project: providing services to taxonomists for standard genome sequencing and annotation.</title>
        <authorList>
            <consortium name="The Broad Institute Genomics Platform"/>
            <consortium name="The Broad Institute Genome Sequencing Center for Infectious Disease"/>
            <person name="Wu L."/>
            <person name="Ma J."/>
        </authorList>
    </citation>
    <scope>NUCLEOTIDE SEQUENCE [LARGE SCALE GENOMIC DNA]</scope>
    <source>
        <strain evidence="5">JCM 17130</strain>
    </source>
</reference>
<name>A0ABW4L3J4_9MICO</name>
<dbReference type="RefSeq" id="WP_388003565.1">
    <property type="nucleotide sequence ID" value="NZ_JBHUEE010000002.1"/>
</dbReference>